<dbReference type="EMBL" id="CP042829">
    <property type="protein sequence ID" value="QFG02177.1"/>
    <property type="molecule type" value="Genomic_DNA"/>
</dbReference>
<evidence type="ECO:0000313" key="1">
    <source>
        <dbReference type="EMBL" id="QFG02177.1"/>
    </source>
</evidence>
<proteinExistence type="predicted"/>
<protein>
    <submittedName>
        <fullName evidence="1">Uncharacterized protein</fullName>
    </submittedName>
</protein>
<accession>A0ABX6BYW3</accession>
<keyword evidence="2" id="KW-1185">Reference proteome</keyword>
<dbReference type="RefSeq" id="WP_158066113.1">
    <property type="nucleotide sequence ID" value="NZ_CP042829.1"/>
</dbReference>
<evidence type="ECO:0000313" key="2">
    <source>
        <dbReference type="Proteomes" id="UP000326331"/>
    </source>
</evidence>
<name>A0ABX6BYW3_9CHLR</name>
<gene>
    <name evidence="1" type="ORF">Tbon_02315</name>
</gene>
<dbReference type="Proteomes" id="UP000326331">
    <property type="component" value="Chromosome"/>
</dbReference>
<sequence length="75" mass="8178">MATPKQIDYAVALIEKAGYGRYLSSKLAADLPRDISFSSRDAARLQSVKAWMTSLSTAQASELISWLQSKTPKAS</sequence>
<reference evidence="1 2" key="1">
    <citation type="submission" date="2019-10" db="EMBL/GenBank/DDBJ databases">
        <title>Thermopilla bonchosmolovskayae gen. nov., sp. nov., a moderately thermophilic Chloroflexi bacterium from a Chukotka hot spring (Arctic, Russia), representing a novel classis Thermopillaia, which include previously uncultivated lineage OLB14.</title>
        <authorList>
            <person name="Kochetkova T.V."/>
            <person name="Zayulina K.S."/>
            <person name="Zhigarkov V.S."/>
            <person name="Minaev N.V."/>
            <person name="Novikov A."/>
            <person name="Toshchakov S.V."/>
            <person name="Elcheninov A.G."/>
            <person name="Kublanov I.V."/>
        </authorList>
    </citation>
    <scope>NUCLEOTIDE SEQUENCE [LARGE SCALE GENOMIC DNA]</scope>
    <source>
        <strain evidence="1 2">3753O</strain>
    </source>
</reference>
<organism evidence="1 2">
    <name type="scientific">Tepidiforma bonchosmolovskayae</name>
    <dbReference type="NCBI Taxonomy" id="2601677"/>
    <lineage>
        <taxon>Bacteria</taxon>
        <taxon>Bacillati</taxon>
        <taxon>Chloroflexota</taxon>
        <taxon>Tepidiformia</taxon>
        <taxon>Tepidiformales</taxon>
        <taxon>Tepidiformaceae</taxon>
        <taxon>Tepidiforma</taxon>
    </lineage>
</organism>